<evidence type="ECO:0000256" key="1">
    <source>
        <dbReference type="ARBA" id="ARBA00022801"/>
    </source>
</evidence>
<protein>
    <recommendedName>
        <fullName evidence="5">Phosphatidylinositol-3,4-bisphosphate 4-phosphatase</fullName>
    </recommendedName>
</protein>
<dbReference type="PANTHER" id="PTHR12187:SF11">
    <property type="entry name" value="PHOSPHATIDYLINOSITOL-3,4-BISPHOSPHATE 4-PHOSPHATASE"/>
    <property type="match status" value="1"/>
</dbReference>
<organism evidence="4">
    <name type="scientific">Attheya septentrionalis</name>
    <dbReference type="NCBI Taxonomy" id="420275"/>
    <lineage>
        <taxon>Eukaryota</taxon>
        <taxon>Sar</taxon>
        <taxon>Stramenopiles</taxon>
        <taxon>Ochrophyta</taxon>
        <taxon>Bacillariophyta</taxon>
        <taxon>Coscinodiscophyceae</taxon>
        <taxon>Chaetocerotophycidae</taxon>
        <taxon>Chaetocerotales</taxon>
        <taxon>Attheyaceae</taxon>
        <taxon>Attheya</taxon>
    </lineage>
</organism>
<keyword evidence="1" id="KW-0378">Hydrolase</keyword>
<name>A0A7S2UR18_9STRA</name>
<feature type="region of interest" description="Disordered" evidence="3">
    <location>
        <begin position="610"/>
        <end position="640"/>
    </location>
</feature>
<evidence type="ECO:0008006" key="5">
    <source>
        <dbReference type="Google" id="ProtNLM"/>
    </source>
</evidence>
<evidence type="ECO:0000313" key="4">
    <source>
        <dbReference type="EMBL" id="CAD9827568.1"/>
    </source>
</evidence>
<evidence type="ECO:0000256" key="3">
    <source>
        <dbReference type="SAM" id="MobiDB-lite"/>
    </source>
</evidence>
<reference evidence="4" key="1">
    <citation type="submission" date="2021-01" db="EMBL/GenBank/DDBJ databases">
        <authorList>
            <person name="Corre E."/>
            <person name="Pelletier E."/>
            <person name="Niang G."/>
            <person name="Scheremetjew M."/>
            <person name="Finn R."/>
            <person name="Kale V."/>
            <person name="Holt S."/>
            <person name="Cochrane G."/>
            <person name="Meng A."/>
            <person name="Brown T."/>
            <person name="Cohen L."/>
        </authorList>
    </citation>
    <scope>NUCLEOTIDE SEQUENCE</scope>
    <source>
        <strain evidence="4">CCMP2084</strain>
    </source>
</reference>
<dbReference type="AlphaFoldDB" id="A0A7S2UR18"/>
<dbReference type="PANTHER" id="PTHR12187">
    <property type="entry name" value="AGAP000124-PA"/>
    <property type="match status" value="1"/>
</dbReference>
<evidence type="ECO:0000256" key="2">
    <source>
        <dbReference type="ARBA" id="ARBA00023098"/>
    </source>
</evidence>
<sequence length="838" mass="88750">MASVQVSLQLPHSIFEVNLGSGMVPLVELGHGTQPPSSSMPVALGINFYPKLCTHANSRILTTAAAGASPNTIHLGTLRIEIRGAGGSSREVGDSRGDTVMVAYLALEPFLNAAEGSMHRVNIYLASTGVHMGSLTLTVSAQAGAMVGPELSPRVKSATNGLVSIVGLDCLVEEFGCGPALDYDPSNISPNIAAAAAKAGEDPQVKQRKKHQLQTMGDFISEPHLSHHVTHVRSLDTNALIDRFNQYNVAMGGTGSATPDLDLEIHQRKSPRPFRPSSTRTDALLSGIGFNVHVQSLALTALEDGNSAPNKFNGSLFHNVTCGAPADHARGFGNVTVNSSSSNSGPPPGSAPGAVGILGHNIASGGLRRLESKRVELGKIAMDAQTALIHAIASQFSLHASMGGTPIPGSSRRHLHSSNLQIARLRREAIQKMEALNSLTWTCAVRRGNVFSQALGIAITSYLTTVCDSDKVQAGWAENWVRHGYLITFEGLLSAAGKELGMIEDAATGIAMLRMVNVVICQEHEGGPGDSRVPVVHSPHIRWVDMTASGVGSSTEYHLRIGIDPAFYAQRIPAALQNGTVVKFFPLLFQMGVDIRQWGANAGQGLKNQIKNNVPGGGQMTAPEEAEESGGAGGLLDDEDDDVGTTDNDFLIALNYEAFGKMNAYVNLIAPVSASPLSTNNTVPAVHPMLSVLQDYIRSSAGKMHHGVLDEAASATQKLGGGGAIFCKSGKDRTAMQVTFKQAQFVQQFQRQVSRDMSSNTDPNPVGIDEQAVINDATLMRIHGTRLPICEKNVGQSKFAFNALQSKFMPEVLKPPPSTLAGFLKGGRVFSREGGIES</sequence>
<dbReference type="GO" id="GO:0016316">
    <property type="term" value="F:phosphatidylinositol-3,4-bisphosphate 4-phosphatase activity"/>
    <property type="evidence" value="ECO:0007669"/>
    <property type="project" value="InterPro"/>
</dbReference>
<keyword evidence="2" id="KW-0443">Lipid metabolism</keyword>
<dbReference type="GO" id="GO:0005737">
    <property type="term" value="C:cytoplasm"/>
    <property type="evidence" value="ECO:0007669"/>
    <property type="project" value="TreeGrafter"/>
</dbReference>
<proteinExistence type="predicted"/>
<dbReference type="EMBL" id="HBHQ01028607">
    <property type="protein sequence ID" value="CAD9827568.1"/>
    <property type="molecule type" value="Transcribed_RNA"/>
</dbReference>
<dbReference type="InterPro" id="IPR039034">
    <property type="entry name" value="INPP4"/>
</dbReference>
<gene>
    <name evidence="4" type="ORF">ASEP1449_LOCUS19402</name>
</gene>
<feature type="region of interest" description="Disordered" evidence="3">
    <location>
        <begin position="333"/>
        <end position="356"/>
    </location>
</feature>
<accession>A0A7S2UR18</accession>